<proteinExistence type="predicted"/>
<evidence type="ECO:0000313" key="3">
    <source>
        <dbReference type="Proteomes" id="UP001163046"/>
    </source>
</evidence>
<accession>A0A9W9Y9I9</accession>
<dbReference type="EMBL" id="MU827801">
    <property type="protein sequence ID" value="KAJ7327395.1"/>
    <property type="molecule type" value="Genomic_DNA"/>
</dbReference>
<organism evidence="2 3">
    <name type="scientific">Desmophyllum pertusum</name>
    <dbReference type="NCBI Taxonomy" id="174260"/>
    <lineage>
        <taxon>Eukaryota</taxon>
        <taxon>Metazoa</taxon>
        <taxon>Cnidaria</taxon>
        <taxon>Anthozoa</taxon>
        <taxon>Hexacorallia</taxon>
        <taxon>Scleractinia</taxon>
        <taxon>Caryophylliina</taxon>
        <taxon>Caryophylliidae</taxon>
        <taxon>Desmophyllum</taxon>
    </lineage>
</organism>
<feature type="region of interest" description="Disordered" evidence="1">
    <location>
        <begin position="1"/>
        <end position="29"/>
    </location>
</feature>
<protein>
    <submittedName>
        <fullName evidence="2">Uncharacterized protein</fullName>
    </submittedName>
</protein>
<sequence length="99" mass="11665">MEEVVSNWEKENEDVQRKNTSRKKDSLFHPNDLRATRSELCTAQRSASGCTTIPLHDGISEREIRESLEERLPKLKGKRYQFFDKRRDKELFLSLLAQV</sequence>
<name>A0A9W9Y9I9_9CNID</name>
<evidence type="ECO:0000256" key="1">
    <source>
        <dbReference type="SAM" id="MobiDB-lite"/>
    </source>
</evidence>
<evidence type="ECO:0000313" key="2">
    <source>
        <dbReference type="EMBL" id="KAJ7327395.1"/>
    </source>
</evidence>
<dbReference type="AlphaFoldDB" id="A0A9W9Y9I9"/>
<keyword evidence="3" id="KW-1185">Reference proteome</keyword>
<dbReference type="Proteomes" id="UP001163046">
    <property type="component" value="Unassembled WGS sequence"/>
</dbReference>
<comment type="caution">
    <text evidence="2">The sequence shown here is derived from an EMBL/GenBank/DDBJ whole genome shotgun (WGS) entry which is preliminary data.</text>
</comment>
<feature type="compositionally biased region" description="Basic and acidic residues" evidence="1">
    <location>
        <begin position="8"/>
        <end position="29"/>
    </location>
</feature>
<gene>
    <name evidence="2" type="ORF">OS493_027085</name>
</gene>
<reference evidence="2" key="1">
    <citation type="submission" date="2023-01" db="EMBL/GenBank/DDBJ databases">
        <title>Genome assembly of the deep-sea coral Lophelia pertusa.</title>
        <authorList>
            <person name="Herrera S."/>
            <person name="Cordes E."/>
        </authorList>
    </citation>
    <scope>NUCLEOTIDE SEQUENCE</scope>
    <source>
        <strain evidence="2">USNM1676648</strain>
        <tissue evidence="2">Polyp</tissue>
    </source>
</reference>